<dbReference type="GO" id="GO:0046872">
    <property type="term" value="F:metal ion binding"/>
    <property type="evidence" value="ECO:0007669"/>
    <property type="project" value="UniProtKB-KW"/>
</dbReference>
<evidence type="ECO:0000313" key="3">
    <source>
        <dbReference type="EMBL" id="STO98097.1"/>
    </source>
</evidence>
<dbReference type="Pfam" id="PF01546">
    <property type="entry name" value="Peptidase_M20"/>
    <property type="match status" value="1"/>
</dbReference>
<dbReference type="GeneID" id="58894591"/>
<gene>
    <name evidence="3" type="primary">yxeP</name>
    <name evidence="3" type="ORF">NCTC11645_03081</name>
</gene>
<feature type="binding site" evidence="2">
    <location>
        <position position="91"/>
    </location>
    <ligand>
        <name>Mn(2+)</name>
        <dbReference type="ChEBI" id="CHEBI:29035"/>
        <label>2</label>
    </ligand>
</feature>
<name>A0A377J6I2_GRIHO</name>
<accession>A0A377J6I2</accession>
<dbReference type="InterPro" id="IPR036264">
    <property type="entry name" value="Bact_exopeptidase_dim_dom"/>
</dbReference>
<evidence type="ECO:0000256" key="1">
    <source>
        <dbReference type="ARBA" id="ARBA00022801"/>
    </source>
</evidence>
<feature type="binding site" evidence="2">
    <location>
        <position position="93"/>
    </location>
    <ligand>
        <name>Mn(2+)</name>
        <dbReference type="ChEBI" id="CHEBI:29035"/>
        <label>2</label>
    </ligand>
</feature>
<dbReference type="SUPFAM" id="SSF53187">
    <property type="entry name" value="Zn-dependent exopeptidases"/>
    <property type="match status" value="1"/>
</dbReference>
<dbReference type="RefSeq" id="WP_005502618.1">
    <property type="nucleotide sequence ID" value="NZ_CABMOB010000001.1"/>
</dbReference>
<dbReference type="PANTHER" id="PTHR11014:SF169">
    <property type="entry name" value="CLAN MH, FAMILY M20, PEPTIDASE T-LIKE METALLOPEPTIDASE"/>
    <property type="match status" value="1"/>
</dbReference>
<sequence length="377" mass="41333">MFNPILFRHQLHKMPELSGLECNTEEVIAKTLRDFGYMPLTGIGGHGIVVDIDSGEPGPNLLFRADIDALPIQEISSLRHCSVKNGIMHACGHDGHTASLMALAHRLSCSPLQRGRVTLLFQPSEENGLGARAMLDDNRWSPGQIDYAFGYHNVPGFPLGQMLCRENTFSCASAGVAIKLAGKTAHAAYSETAINPTSAIAELIQSIETLPTSIPHSFTLATVVHVNLGQPTFGTTPATGMLMATLRSDRNKCLSFVCKEVEKQARHVAERDGLALAIEWFDRFNATINHSEANMLLRQACKDLGFDHTDLDVPMRWSEDFAEYSHTWPSAFFGLGSGAAHPPLHDPQYDFPDALIDISSKIFEQIIRNMNGLNIAI</sequence>
<dbReference type="NCBIfam" id="TIGR01891">
    <property type="entry name" value="amidohydrolases"/>
    <property type="match status" value="1"/>
</dbReference>
<feature type="binding site" evidence="2">
    <location>
        <position position="152"/>
    </location>
    <ligand>
        <name>Mn(2+)</name>
        <dbReference type="ChEBI" id="CHEBI:29035"/>
        <label>2</label>
    </ligand>
</feature>
<evidence type="ECO:0000256" key="2">
    <source>
        <dbReference type="PIRSR" id="PIRSR005962-1"/>
    </source>
</evidence>
<dbReference type="GO" id="GO:0016787">
    <property type="term" value="F:hydrolase activity"/>
    <property type="evidence" value="ECO:0007669"/>
    <property type="project" value="UniProtKB-KW"/>
</dbReference>
<evidence type="ECO:0000313" key="4">
    <source>
        <dbReference type="Proteomes" id="UP000254512"/>
    </source>
</evidence>
<comment type="cofactor">
    <cofactor evidence="2">
        <name>Mn(2+)</name>
        <dbReference type="ChEBI" id="CHEBI:29035"/>
    </cofactor>
    <text evidence="2">The Mn(2+) ion enhances activity.</text>
</comment>
<feature type="binding site" evidence="2">
    <location>
        <position position="345"/>
    </location>
    <ligand>
        <name>Mn(2+)</name>
        <dbReference type="ChEBI" id="CHEBI:29035"/>
        <label>2</label>
    </ligand>
</feature>
<protein>
    <submittedName>
        <fullName evidence="3">Uncharacterized hydrolase YxeP</fullName>
        <ecNumber evidence="3">3.-.-.-</ecNumber>
    </submittedName>
</protein>
<dbReference type="EC" id="3.-.-.-" evidence="3"/>
<dbReference type="PANTHER" id="PTHR11014">
    <property type="entry name" value="PEPTIDASE M20 FAMILY MEMBER"/>
    <property type="match status" value="1"/>
</dbReference>
<dbReference type="Gene3D" id="3.40.630.10">
    <property type="entry name" value="Zn peptidases"/>
    <property type="match status" value="1"/>
</dbReference>
<dbReference type="STRING" id="673.AL542_01700"/>
<keyword evidence="1 3" id="KW-0378">Hydrolase</keyword>
<dbReference type="InterPro" id="IPR002933">
    <property type="entry name" value="Peptidase_M20"/>
</dbReference>
<keyword evidence="2" id="KW-0464">Manganese</keyword>
<feature type="binding site" evidence="2">
    <location>
        <position position="126"/>
    </location>
    <ligand>
        <name>Mn(2+)</name>
        <dbReference type="ChEBI" id="CHEBI:29035"/>
        <label>2</label>
    </ligand>
</feature>
<dbReference type="InterPro" id="IPR017439">
    <property type="entry name" value="Amidohydrolase"/>
</dbReference>
<keyword evidence="2" id="KW-0479">Metal-binding</keyword>
<reference evidence="3 4" key="1">
    <citation type="submission" date="2018-06" db="EMBL/GenBank/DDBJ databases">
        <authorList>
            <consortium name="Pathogen Informatics"/>
            <person name="Doyle S."/>
        </authorList>
    </citation>
    <scope>NUCLEOTIDE SEQUENCE [LARGE SCALE GENOMIC DNA]</scope>
    <source>
        <strain evidence="3 4">NCTC11645</strain>
    </source>
</reference>
<dbReference type="Proteomes" id="UP000254512">
    <property type="component" value="Unassembled WGS sequence"/>
</dbReference>
<dbReference type="SUPFAM" id="SSF55031">
    <property type="entry name" value="Bacterial exopeptidase dimerisation domain"/>
    <property type="match status" value="1"/>
</dbReference>
<proteinExistence type="predicted"/>
<dbReference type="Gene3D" id="3.30.70.360">
    <property type="match status" value="1"/>
</dbReference>
<dbReference type="EMBL" id="UGHD01000003">
    <property type="protein sequence ID" value="STO98097.1"/>
    <property type="molecule type" value="Genomic_DNA"/>
</dbReference>
<dbReference type="PIRSF" id="PIRSF005962">
    <property type="entry name" value="Pept_M20D_amidohydro"/>
    <property type="match status" value="1"/>
</dbReference>
<organism evidence="3 4">
    <name type="scientific">Grimontia hollisae</name>
    <name type="common">Vibrio hollisae</name>
    <dbReference type="NCBI Taxonomy" id="673"/>
    <lineage>
        <taxon>Bacteria</taxon>
        <taxon>Pseudomonadati</taxon>
        <taxon>Pseudomonadota</taxon>
        <taxon>Gammaproteobacteria</taxon>
        <taxon>Vibrionales</taxon>
        <taxon>Vibrionaceae</taxon>
        <taxon>Grimontia</taxon>
    </lineage>
</organism>
<dbReference type="KEGG" id="gho:AL542_01700"/>
<dbReference type="AlphaFoldDB" id="A0A377J6I2"/>